<dbReference type="AlphaFoldDB" id="A0A1T2KTL6"/>
<dbReference type="OrthoDB" id="9816539at2"/>
<evidence type="ECO:0008006" key="3">
    <source>
        <dbReference type="Google" id="ProtNLM"/>
    </source>
</evidence>
<sequence>MKTPAIGRNDPCPCGSGKKFKHCCLGKENGTASSHGAASISEALHEALEGRQFNSLEEAQAFLNQITQQQNRQQLDEFHGLSPEQMHQILNLPFASPGLVRFPEVLDTNPVAPILNLFELLTDAIGEQGLKPTAKGKLPRNFCREAALAYWGEHSFQENTRYGGINREEDFTDLHVTRLVAELSGLMRKYKGRFILSRDCRRLLADGGLAAIYPRLFRTYIEQFNWAYRDGYPELRFIQSAFLFTLFLLTRYGDIWRPQVFYEDAFLRAFPWLLDEVPPSQVSSPDETVRRGYNWRALVHFSGFLGLAKVEPTSGELLCREYRVKALPLLSQFVQFQLPK</sequence>
<comment type="caution">
    <text evidence="1">The sequence shown here is derived from an EMBL/GenBank/DDBJ whole genome shotgun (WGS) entry which is preliminary data.</text>
</comment>
<dbReference type="SUPFAM" id="SSF103642">
    <property type="entry name" value="Sec-C motif"/>
    <property type="match status" value="1"/>
</dbReference>
<name>A0A1T2KTL6_9GAMM</name>
<dbReference type="EMBL" id="MPRJ01000056">
    <property type="protein sequence ID" value="OOZ36080.1"/>
    <property type="molecule type" value="Genomic_DNA"/>
</dbReference>
<dbReference type="Pfam" id="PF02810">
    <property type="entry name" value="SEC-C"/>
    <property type="match status" value="1"/>
</dbReference>
<evidence type="ECO:0000313" key="1">
    <source>
        <dbReference type="EMBL" id="OOZ36080.1"/>
    </source>
</evidence>
<keyword evidence="2" id="KW-1185">Reference proteome</keyword>
<reference evidence="1 2" key="1">
    <citation type="submission" date="2016-11" db="EMBL/GenBank/DDBJ databases">
        <title>Mixed transmission modes and dynamic genome evolution in an obligate animal-bacterial symbiosis.</title>
        <authorList>
            <person name="Russell S.L."/>
            <person name="Corbett-Detig R.B."/>
            <person name="Cavanaugh C.M."/>
        </authorList>
    </citation>
    <scope>NUCLEOTIDE SEQUENCE [LARGE SCALE GENOMIC DNA]</scope>
    <source>
        <strain evidence="1">Se-Cadez</strain>
    </source>
</reference>
<dbReference type="STRING" id="1918948.BOW53_03520"/>
<accession>A0A1T2KTL6</accession>
<dbReference type="RefSeq" id="WP_078487677.1">
    <property type="nucleotide sequence ID" value="NZ_MPRJ01000056.1"/>
</dbReference>
<dbReference type="InterPro" id="IPR004027">
    <property type="entry name" value="SEC_C_motif"/>
</dbReference>
<dbReference type="Gene3D" id="3.10.450.50">
    <property type="match status" value="1"/>
</dbReference>
<organism evidence="1 2">
    <name type="scientific">Solemya velesiana gill symbiont</name>
    <dbReference type="NCBI Taxonomy" id="1918948"/>
    <lineage>
        <taxon>Bacteria</taxon>
        <taxon>Pseudomonadati</taxon>
        <taxon>Pseudomonadota</taxon>
        <taxon>Gammaproteobacteria</taxon>
        <taxon>sulfur-oxidizing symbionts</taxon>
    </lineage>
</organism>
<evidence type="ECO:0000313" key="2">
    <source>
        <dbReference type="Proteomes" id="UP000190896"/>
    </source>
</evidence>
<dbReference type="Proteomes" id="UP000190896">
    <property type="component" value="Unassembled WGS sequence"/>
</dbReference>
<gene>
    <name evidence="1" type="ORF">BOW51_08960</name>
</gene>
<protein>
    <recommendedName>
        <fullName evidence="3">SecC motif-containing protein</fullName>
    </recommendedName>
</protein>
<proteinExistence type="predicted"/>